<dbReference type="Gene3D" id="3.30.420.10">
    <property type="entry name" value="Ribonuclease H-like superfamily/Ribonuclease H"/>
    <property type="match status" value="1"/>
</dbReference>
<dbReference type="InterPro" id="IPR001584">
    <property type="entry name" value="Integrase_cat-core"/>
</dbReference>
<feature type="domain" description="Integrase catalytic" evidence="1">
    <location>
        <begin position="64"/>
        <end position="230"/>
    </location>
</feature>
<evidence type="ECO:0000313" key="2">
    <source>
        <dbReference type="EMBL" id="KAL1488341.1"/>
    </source>
</evidence>
<evidence type="ECO:0000313" key="3">
    <source>
        <dbReference type="Proteomes" id="UP001566132"/>
    </source>
</evidence>
<reference evidence="2 3" key="1">
    <citation type="submission" date="2024-05" db="EMBL/GenBank/DDBJ databases">
        <title>Genetic variation in Jamaican populations of the coffee berry borer (Hypothenemus hampei).</title>
        <authorList>
            <person name="Errbii M."/>
            <person name="Myrie A."/>
        </authorList>
    </citation>
    <scope>NUCLEOTIDE SEQUENCE [LARGE SCALE GENOMIC DNA]</scope>
    <source>
        <strain evidence="2">JA-Hopewell-2020-01-JO</strain>
        <tissue evidence="2">Whole body</tissue>
    </source>
</reference>
<comment type="caution">
    <text evidence="2">The sequence shown here is derived from an EMBL/GenBank/DDBJ whole genome shotgun (WGS) entry which is preliminary data.</text>
</comment>
<dbReference type="Proteomes" id="UP001566132">
    <property type="component" value="Unassembled WGS sequence"/>
</dbReference>
<dbReference type="EMBL" id="JBDJPC010000014">
    <property type="protein sequence ID" value="KAL1488341.1"/>
    <property type="molecule type" value="Genomic_DNA"/>
</dbReference>
<dbReference type="InterPro" id="IPR036397">
    <property type="entry name" value="RNaseH_sf"/>
</dbReference>
<accession>A0ABD1E1U5</accession>
<dbReference type="AlphaFoldDB" id="A0ABD1E1U5"/>
<dbReference type="PANTHER" id="PTHR37984:SF5">
    <property type="entry name" value="PROTEIN NYNRIN-LIKE"/>
    <property type="match status" value="1"/>
</dbReference>
<dbReference type="PANTHER" id="PTHR37984">
    <property type="entry name" value="PROTEIN CBG26694"/>
    <property type="match status" value="1"/>
</dbReference>
<evidence type="ECO:0000259" key="1">
    <source>
        <dbReference type="PROSITE" id="PS50994"/>
    </source>
</evidence>
<dbReference type="InterPro" id="IPR050951">
    <property type="entry name" value="Retrovirus_Pol_polyprotein"/>
</dbReference>
<organism evidence="2 3">
    <name type="scientific">Hypothenemus hampei</name>
    <name type="common">Coffee berry borer</name>
    <dbReference type="NCBI Taxonomy" id="57062"/>
    <lineage>
        <taxon>Eukaryota</taxon>
        <taxon>Metazoa</taxon>
        <taxon>Ecdysozoa</taxon>
        <taxon>Arthropoda</taxon>
        <taxon>Hexapoda</taxon>
        <taxon>Insecta</taxon>
        <taxon>Pterygota</taxon>
        <taxon>Neoptera</taxon>
        <taxon>Endopterygota</taxon>
        <taxon>Coleoptera</taxon>
        <taxon>Polyphaga</taxon>
        <taxon>Cucujiformia</taxon>
        <taxon>Curculionidae</taxon>
        <taxon>Scolytinae</taxon>
        <taxon>Hypothenemus</taxon>
    </lineage>
</organism>
<dbReference type="PROSITE" id="PS50994">
    <property type="entry name" value="INTEGRASE"/>
    <property type="match status" value="1"/>
</dbReference>
<sequence length="286" mass="32298">MATRNNEFTIIEDIHRACGHKGEKKTHKKVSEHYANIPISSVKKVIAQCERCAEKIKKSSTVGLVVRPLISKDLNQRGQIDLIDFQSLPDGDYKFILHYQEHLTKYSLLRPLTSKRAIDVAKELLKIFSDFGAPHVLQSDNGREFTASIIKELASLWPDLILVNGRPRHPQSQGSVERANCSVKNSLIAWMRDQRTSSWSTGLYFVQWGINTVYHEAIGILPYKAMFGQHPKLGLGAQLPKEFLQKIASGIPEEVVIGLINCNESESEDYVFVATKKRKNLLKSIC</sequence>
<name>A0ABD1E1U5_HYPHA</name>
<proteinExistence type="predicted"/>
<dbReference type="SUPFAM" id="SSF53098">
    <property type="entry name" value="Ribonuclease H-like"/>
    <property type="match status" value="1"/>
</dbReference>
<keyword evidence="3" id="KW-1185">Reference proteome</keyword>
<dbReference type="InterPro" id="IPR012337">
    <property type="entry name" value="RNaseH-like_sf"/>
</dbReference>
<protein>
    <recommendedName>
        <fullName evidence="1">Integrase catalytic domain-containing protein</fullName>
    </recommendedName>
</protein>
<gene>
    <name evidence="2" type="ORF">ABEB36_014818</name>
</gene>
<dbReference type="GO" id="GO:0003964">
    <property type="term" value="F:RNA-directed DNA polymerase activity"/>
    <property type="evidence" value="ECO:0007669"/>
    <property type="project" value="UniProtKB-EC"/>
</dbReference>